<dbReference type="AlphaFoldDB" id="A0A3P6P4A9"/>
<accession>A0A3P6P4A9</accession>
<evidence type="ECO:0000313" key="2">
    <source>
        <dbReference type="Proteomes" id="UP000267096"/>
    </source>
</evidence>
<feature type="non-terminal residue" evidence="1">
    <location>
        <position position="133"/>
    </location>
</feature>
<keyword evidence="2" id="KW-1185">Reference proteome</keyword>
<evidence type="ECO:0000313" key="1">
    <source>
        <dbReference type="EMBL" id="VDK26040.1"/>
    </source>
</evidence>
<name>A0A3P6P4A9_ANISI</name>
<dbReference type="EMBL" id="UYRR01011649">
    <property type="protein sequence ID" value="VDK26040.1"/>
    <property type="molecule type" value="Genomic_DNA"/>
</dbReference>
<gene>
    <name evidence="1" type="ORF">ASIM_LOCUS5766</name>
</gene>
<sequence length="133" mass="15534">MISWLPIFCTLNDAANIGVLQTLISSYIQHESPKCRLVALKYVEALVKSPAVEFRWMLCQACGDARDEMRREARRLLELSISDRKFMPDFEDMAEYLHKKLKLDMETTTELAERDASEMAKKKKELFHDDVYI</sequence>
<dbReference type="Proteomes" id="UP000267096">
    <property type="component" value="Unassembled WGS sequence"/>
</dbReference>
<proteinExistence type="predicted"/>
<protein>
    <recommendedName>
        <fullName evidence="3">Condensin complex subunit 1 C-terminal domain-containing protein</fullName>
    </recommendedName>
</protein>
<organism evidence="1 2">
    <name type="scientific">Anisakis simplex</name>
    <name type="common">Herring worm</name>
    <dbReference type="NCBI Taxonomy" id="6269"/>
    <lineage>
        <taxon>Eukaryota</taxon>
        <taxon>Metazoa</taxon>
        <taxon>Ecdysozoa</taxon>
        <taxon>Nematoda</taxon>
        <taxon>Chromadorea</taxon>
        <taxon>Rhabditida</taxon>
        <taxon>Spirurina</taxon>
        <taxon>Ascaridomorpha</taxon>
        <taxon>Ascaridoidea</taxon>
        <taxon>Anisakidae</taxon>
        <taxon>Anisakis</taxon>
        <taxon>Anisakis simplex complex</taxon>
    </lineage>
</organism>
<evidence type="ECO:0008006" key="3">
    <source>
        <dbReference type="Google" id="ProtNLM"/>
    </source>
</evidence>
<reference evidence="1 2" key="1">
    <citation type="submission" date="2018-11" db="EMBL/GenBank/DDBJ databases">
        <authorList>
            <consortium name="Pathogen Informatics"/>
        </authorList>
    </citation>
    <scope>NUCLEOTIDE SEQUENCE [LARGE SCALE GENOMIC DNA]</scope>
</reference>
<dbReference type="OrthoDB" id="16066at2759"/>